<evidence type="ECO:0000256" key="15">
    <source>
        <dbReference type="ARBA" id="ARBA00031446"/>
    </source>
</evidence>
<keyword evidence="10 17" id="KW-0560">Oxidoreductase</keyword>
<evidence type="ECO:0000256" key="5">
    <source>
        <dbReference type="ARBA" id="ARBA00016895"/>
    </source>
</evidence>
<dbReference type="EMBL" id="CTEN01000001">
    <property type="protein sequence ID" value="CQR23835.1"/>
    <property type="molecule type" value="Genomic_DNA"/>
</dbReference>
<evidence type="ECO:0000256" key="8">
    <source>
        <dbReference type="ARBA" id="ARBA00022723"/>
    </source>
</evidence>
<comment type="function">
    <text evidence="1 17">Catalyzes the conversion of epoxyqueuosine (oQ) to queuosine (Q), which is a hypermodified base found in the wobble positions of tRNA(Asp), tRNA(Asn), tRNA(His) and tRNA(Tyr).</text>
</comment>
<evidence type="ECO:0000256" key="9">
    <source>
        <dbReference type="ARBA" id="ARBA00022785"/>
    </source>
</evidence>
<gene>
    <name evidence="17" type="primary">queH</name>
    <name evidence="18" type="ORF">BN1356_00203</name>
</gene>
<dbReference type="RefSeq" id="WP_093649579.1">
    <property type="nucleotide sequence ID" value="NZ_CTEN01000001.1"/>
</dbReference>
<keyword evidence="14 17" id="KW-0676">Redox-active center</keyword>
<sequence length="255" mass="29902">MIDVNEILSKMQANQKVNYDRVMQEMVKHWQVNDFRPQILMHVCCAPCSTYTLEYLTQWADVTIYFANSNIHPKVEYERRSYVTQKFVHDFNQHTGQKVQFLSADYEPNEYFKTVHGLEKEPEGGDRCRVCYDYRLDKTATKAVQLGFDYFGSALTISPHKNSKTINAVGIEVQKLYDTQYLPSDFKKNQGYKRSVDMCNEYDIYRQCYCGCVFAAQSQGVDLVQVKKEATQFMADKDLEKDYSHIRFVFNGKEY</sequence>
<evidence type="ECO:0000256" key="17">
    <source>
        <dbReference type="HAMAP-Rule" id="MF_02089"/>
    </source>
</evidence>
<dbReference type="STRING" id="1608583.BN1356_00203"/>
<dbReference type="EC" id="1.17.99.6" evidence="4 17"/>
<keyword evidence="13 17" id="KW-1015">Disulfide bond</keyword>
<dbReference type="InterPro" id="IPR003828">
    <property type="entry name" value="QueH"/>
</dbReference>
<organism evidence="18 19">
    <name type="scientific">Streptococcus varani</name>
    <dbReference type="NCBI Taxonomy" id="1608583"/>
    <lineage>
        <taxon>Bacteria</taxon>
        <taxon>Bacillati</taxon>
        <taxon>Bacillota</taxon>
        <taxon>Bacilli</taxon>
        <taxon>Lactobacillales</taxon>
        <taxon>Streptococcaceae</taxon>
        <taxon>Streptococcus</taxon>
    </lineage>
</organism>
<feature type="binding site" evidence="17">
    <location>
        <position position="131"/>
    </location>
    <ligand>
        <name>[4Fe-4S] cluster</name>
        <dbReference type="ChEBI" id="CHEBI:49883"/>
    </ligand>
</feature>
<dbReference type="GO" id="GO:0051539">
    <property type="term" value="F:4 iron, 4 sulfur cluster binding"/>
    <property type="evidence" value="ECO:0007669"/>
    <property type="project" value="UniProtKB-UniRule"/>
</dbReference>
<evidence type="ECO:0000256" key="10">
    <source>
        <dbReference type="ARBA" id="ARBA00023002"/>
    </source>
</evidence>
<evidence type="ECO:0000256" key="6">
    <source>
        <dbReference type="ARBA" id="ARBA00022485"/>
    </source>
</evidence>
<proteinExistence type="inferred from homology"/>
<dbReference type="GO" id="GO:0046872">
    <property type="term" value="F:metal ion binding"/>
    <property type="evidence" value="ECO:0007669"/>
    <property type="project" value="UniProtKB-KW"/>
</dbReference>
<comment type="catalytic activity">
    <reaction evidence="16 17">
        <text>epoxyqueuosine(34) in tRNA + AH2 = queuosine(34) in tRNA + A + H2O</text>
        <dbReference type="Rhea" id="RHEA:32159"/>
        <dbReference type="Rhea" id="RHEA-COMP:18571"/>
        <dbReference type="Rhea" id="RHEA-COMP:18582"/>
        <dbReference type="ChEBI" id="CHEBI:13193"/>
        <dbReference type="ChEBI" id="CHEBI:15377"/>
        <dbReference type="ChEBI" id="CHEBI:17499"/>
        <dbReference type="ChEBI" id="CHEBI:194431"/>
        <dbReference type="ChEBI" id="CHEBI:194443"/>
        <dbReference type="EC" id="1.17.99.6"/>
    </reaction>
</comment>
<accession>A0A0E3WEK4</accession>
<comment type="pathway">
    <text evidence="2 17">tRNA modification; tRNA-queuosine biosynthesis.</text>
</comment>
<reference evidence="19" key="1">
    <citation type="submission" date="2015-03" db="EMBL/GenBank/DDBJ databases">
        <authorList>
            <person name="Urmite Genomes"/>
        </authorList>
    </citation>
    <scope>NUCLEOTIDE SEQUENCE [LARGE SCALE GENOMIC DNA]</scope>
    <source>
        <strain evidence="19">FF10</strain>
    </source>
</reference>
<name>A0A0E3WEK4_9STRE</name>
<evidence type="ECO:0000256" key="3">
    <source>
        <dbReference type="ARBA" id="ARBA00008207"/>
    </source>
</evidence>
<keyword evidence="7 17" id="KW-0819">tRNA processing</keyword>
<feature type="disulfide bond" description="Redox-active" evidence="17">
    <location>
        <begin position="210"/>
        <end position="212"/>
    </location>
</feature>
<feature type="binding site" evidence="17">
    <location>
        <position position="44"/>
    </location>
    <ligand>
        <name>[4Fe-4S] cluster</name>
        <dbReference type="ChEBI" id="CHEBI:49883"/>
    </ligand>
</feature>
<dbReference type="Pfam" id="PF02677">
    <property type="entry name" value="QueH"/>
    <property type="match status" value="1"/>
</dbReference>
<dbReference type="AlphaFoldDB" id="A0A0E3WEK4"/>
<dbReference type="PANTHER" id="PTHR36701">
    <property type="entry name" value="EPOXYQUEUOSINE REDUCTASE QUEH"/>
    <property type="match status" value="1"/>
</dbReference>
<keyword evidence="9 17" id="KW-0671">Queuosine biosynthesis</keyword>
<evidence type="ECO:0000256" key="12">
    <source>
        <dbReference type="ARBA" id="ARBA00023014"/>
    </source>
</evidence>
<dbReference type="GO" id="GO:0008616">
    <property type="term" value="P:tRNA queuosine(34) biosynthetic process"/>
    <property type="evidence" value="ECO:0007669"/>
    <property type="project" value="UniProtKB-UniRule"/>
</dbReference>
<evidence type="ECO:0000256" key="4">
    <source>
        <dbReference type="ARBA" id="ARBA00012622"/>
    </source>
</evidence>
<comment type="similarity">
    <text evidence="3 17">Belongs to the QueH family.</text>
</comment>
<evidence type="ECO:0000256" key="1">
    <source>
        <dbReference type="ARBA" id="ARBA00002268"/>
    </source>
</evidence>
<dbReference type="PANTHER" id="PTHR36701:SF1">
    <property type="entry name" value="EPOXYQUEUOSINE REDUCTASE QUEH"/>
    <property type="match status" value="1"/>
</dbReference>
<keyword evidence="12 17" id="KW-0411">Iron-sulfur</keyword>
<dbReference type="OrthoDB" id="9801033at2"/>
<dbReference type="GO" id="GO:0052693">
    <property type="term" value="F:epoxyqueuosine reductase activity"/>
    <property type="evidence" value="ECO:0007669"/>
    <property type="project" value="UniProtKB-UniRule"/>
</dbReference>
<feature type="binding site" evidence="17">
    <location>
        <position position="128"/>
    </location>
    <ligand>
        <name>[4Fe-4S] cluster</name>
        <dbReference type="ChEBI" id="CHEBI:49883"/>
    </ligand>
</feature>
<dbReference type="UniPathway" id="UPA00392"/>
<keyword evidence="8 17" id="KW-0479">Metal-binding</keyword>
<dbReference type="Proteomes" id="UP000198604">
    <property type="component" value="Unassembled WGS sequence"/>
</dbReference>
<evidence type="ECO:0000256" key="14">
    <source>
        <dbReference type="ARBA" id="ARBA00023284"/>
    </source>
</evidence>
<dbReference type="HAMAP" id="MF_02089">
    <property type="entry name" value="QueH"/>
    <property type="match status" value="1"/>
</dbReference>
<evidence type="ECO:0000256" key="13">
    <source>
        <dbReference type="ARBA" id="ARBA00023157"/>
    </source>
</evidence>
<keyword evidence="19" id="KW-1185">Reference proteome</keyword>
<protein>
    <recommendedName>
        <fullName evidence="5 17">Epoxyqueuosine reductase QueH</fullName>
        <ecNumber evidence="4 17">1.17.99.6</ecNumber>
    </recommendedName>
    <alternativeName>
        <fullName evidence="15 17">Queuosine biosynthesis protein QueH</fullName>
    </alternativeName>
</protein>
<evidence type="ECO:0000313" key="18">
    <source>
        <dbReference type="EMBL" id="CQR23835.1"/>
    </source>
</evidence>
<evidence type="ECO:0000256" key="16">
    <source>
        <dbReference type="ARBA" id="ARBA00047415"/>
    </source>
</evidence>
<evidence type="ECO:0000256" key="7">
    <source>
        <dbReference type="ARBA" id="ARBA00022694"/>
    </source>
</evidence>
<evidence type="ECO:0000256" key="2">
    <source>
        <dbReference type="ARBA" id="ARBA00004691"/>
    </source>
</evidence>
<keyword evidence="6 17" id="KW-0004">4Fe-4S</keyword>
<evidence type="ECO:0000313" key="19">
    <source>
        <dbReference type="Proteomes" id="UP000198604"/>
    </source>
</evidence>
<feature type="binding site" evidence="17">
    <location>
        <position position="45"/>
    </location>
    <ligand>
        <name>[4Fe-4S] cluster</name>
        <dbReference type="ChEBI" id="CHEBI:49883"/>
    </ligand>
</feature>
<keyword evidence="11 17" id="KW-0408">Iron</keyword>
<evidence type="ECO:0000256" key="11">
    <source>
        <dbReference type="ARBA" id="ARBA00023004"/>
    </source>
</evidence>